<dbReference type="InterPro" id="IPR046350">
    <property type="entry name" value="Cystatin_sf"/>
</dbReference>
<sequence>MMRSRSRSLLPLLLGLLLPLVLAASAARTVPGPGTGPLLGGWQPIEDLKDPHVREIAEFAVTEYNKQSKLDLKLKSVVKGETQVVAGTNYRLVVSVQNRAVAEKYEALVWERPWLHSRNLTSFKPAV</sequence>
<reference evidence="6" key="1">
    <citation type="submission" date="2016-06" db="EMBL/GenBank/DDBJ databases">
        <title>Parallel loss of symbiosis genes in relatives of nitrogen-fixing non-legume Parasponia.</title>
        <authorList>
            <person name="Van Velzen R."/>
            <person name="Holmer R."/>
            <person name="Bu F."/>
            <person name="Rutten L."/>
            <person name="Van Zeijl A."/>
            <person name="Liu W."/>
            <person name="Santuari L."/>
            <person name="Cao Q."/>
            <person name="Sharma T."/>
            <person name="Shen D."/>
            <person name="Roswanjaya Y."/>
            <person name="Wardhani T."/>
            <person name="Kalhor M.S."/>
            <person name="Jansen J."/>
            <person name="Van den Hoogen J."/>
            <person name="Gungor B."/>
            <person name="Hartog M."/>
            <person name="Hontelez J."/>
            <person name="Verver J."/>
            <person name="Yang W.-C."/>
            <person name="Schijlen E."/>
            <person name="Repin R."/>
            <person name="Schilthuizen M."/>
            <person name="Schranz E."/>
            <person name="Heidstra R."/>
            <person name="Miyata K."/>
            <person name="Fedorova E."/>
            <person name="Kohlen W."/>
            <person name="Bisseling T."/>
            <person name="Smit S."/>
            <person name="Geurts R."/>
        </authorList>
    </citation>
    <scope>NUCLEOTIDE SEQUENCE [LARGE SCALE GENOMIC DNA]</scope>
    <source>
        <strain evidence="6">cv. RG33-2</strain>
    </source>
</reference>
<proteinExistence type="predicted"/>
<feature type="domain" description="Cystatin" evidence="4">
    <location>
        <begin position="37"/>
        <end position="126"/>
    </location>
</feature>
<dbReference type="GO" id="GO:0004869">
    <property type="term" value="F:cysteine-type endopeptidase inhibitor activity"/>
    <property type="evidence" value="ECO:0007669"/>
    <property type="project" value="UniProtKB-KW"/>
</dbReference>
<dbReference type="InParanoid" id="A0A2P5EXG4"/>
<evidence type="ECO:0000256" key="3">
    <source>
        <dbReference type="SAM" id="SignalP"/>
    </source>
</evidence>
<dbReference type="Gene3D" id="3.10.450.10">
    <property type="match status" value="1"/>
</dbReference>
<dbReference type="CDD" id="cd00042">
    <property type="entry name" value="CY"/>
    <property type="match status" value="1"/>
</dbReference>
<dbReference type="EMBL" id="JXTC01000085">
    <property type="protein sequence ID" value="PON90231.1"/>
    <property type="molecule type" value="Genomic_DNA"/>
</dbReference>
<dbReference type="SMART" id="SM00043">
    <property type="entry name" value="CY"/>
    <property type="match status" value="1"/>
</dbReference>
<evidence type="ECO:0000313" key="5">
    <source>
        <dbReference type="EMBL" id="PON90231.1"/>
    </source>
</evidence>
<dbReference type="Proteomes" id="UP000237000">
    <property type="component" value="Unassembled WGS sequence"/>
</dbReference>
<feature type="signal peptide" evidence="3">
    <location>
        <begin position="1"/>
        <end position="23"/>
    </location>
</feature>
<name>A0A2P5EXG4_TREOI</name>
<keyword evidence="2" id="KW-0789">Thiol protease inhibitor</keyword>
<dbReference type="FunCoup" id="A0A2P5EXG4">
    <property type="interactions" value="1"/>
</dbReference>
<evidence type="ECO:0000256" key="1">
    <source>
        <dbReference type="ARBA" id="ARBA00022690"/>
    </source>
</evidence>
<keyword evidence="3" id="KW-0732">Signal</keyword>
<keyword evidence="1" id="KW-0646">Protease inhibitor</keyword>
<keyword evidence="6" id="KW-1185">Reference proteome</keyword>
<dbReference type="PANTHER" id="PTHR47364">
    <property type="entry name" value="CYSTEINE PROTEINASE INHIBITOR 5"/>
    <property type="match status" value="1"/>
</dbReference>
<evidence type="ECO:0000256" key="2">
    <source>
        <dbReference type="ARBA" id="ARBA00022704"/>
    </source>
</evidence>
<gene>
    <name evidence="5" type="ORF">TorRG33x02_138810</name>
</gene>
<protein>
    <submittedName>
        <fullName evidence="5">Cystatin</fullName>
    </submittedName>
</protein>
<dbReference type="AlphaFoldDB" id="A0A2P5EXG4"/>
<accession>A0A2P5EXG4</accession>
<dbReference type="InterPro" id="IPR018073">
    <property type="entry name" value="Prot_inh_cystat_CS"/>
</dbReference>
<dbReference type="PANTHER" id="PTHR47364:SF2">
    <property type="entry name" value="CYSTEINE PROTEINASE INHIBITOR 5"/>
    <property type="match status" value="1"/>
</dbReference>
<evidence type="ECO:0000259" key="4">
    <source>
        <dbReference type="SMART" id="SM00043"/>
    </source>
</evidence>
<dbReference type="Pfam" id="PF16845">
    <property type="entry name" value="SQAPI"/>
    <property type="match status" value="1"/>
</dbReference>
<dbReference type="OrthoDB" id="2016588at2759"/>
<dbReference type="PROSITE" id="PS00287">
    <property type="entry name" value="CYSTATIN"/>
    <property type="match status" value="1"/>
</dbReference>
<dbReference type="SUPFAM" id="SSF54403">
    <property type="entry name" value="Cystatin/monellin"/>
    <property type="match status" value="1"/>
</dbReference>
<comment type="caution">
    <text evidence="5">The sequence shown here is derived from an EMBL/GenBank/DDBJ whole genome shotgun (WGS) entry which is preliminary data.</text>
</comment>
<organism evidence="5 6">
    <name type="scientific">Trema orientale</name>
    <name type="common">Charcoal tree</name>
    <name type="synonym">Celtis orientalis</name>
    <dbReference type="NCBI Taxonomy" id="63057"/>
    <lineage>
        <taxon>Eukaryota</taxon>
        <taxon>Viridiplantae</taxon>
        <taxon>Streptophyta</taxon>
        <taxon>Embryophyta</taxon>
        <taxon>Tracheophyta</taxon>
        <taxon>Spermatophyta</taxon>
        <taxon>Magnoliopsida</taxon>
        <taxon>eudicotyledons</taxon>
        <taxon>Gunneridae</taxon>
        <taxon>Pentapetalae</taxon>
        <taxon>rosids</taxon>
        <taxon>fabids</taxon>
        <taxon>Rosales</taxon>
        <taxon>Cannabaceae</taxon>
        <taxon>Trema</taxon>
    </lineage>
</organism>
<dbReference type="InterPro" id="IPR000010">
    <property type="entry name" value="Cystatin_dom"/>
</dbReference>
<feature type="chain" id="PRO_5018572874" evidence="3">
    <location>
        <begin position="24"/>
        <end position="127"/>
    </location>
</feature>
<evidence type="ECO:0000313" key="6">
    <source>
        <dbReference type="Proteomes" id="UP000237000"/>
    </source>
</evidence>